<evidence type="ECO:0000313" key="4">
    <source>
        <dbReference type="EMBL" id="MBD2865580.1"/>
    </source>
</evidence>
<dbReference type="InterPro" id="IPR011050">
    <property type="entry name" value="Pectin_lyase_fold/virulence"/>
</dbReference>
<sequence length="603" mass="62827">MRCQDRESVNPVDQNRHRMQGEEQVQDGKKISRRALMASLGIAGAAVASGGLVQTIHAAGNPHDSSGELTDLQTRAKSSLVSAINENAAQLADIALNVKSFGAKGDGVTDDGTAIQAAIDACTAAGGGVVYAPPGTYLIGGDQYINVKANVILHGAGSATKFISGTGGRHGNHILVYLKDNAAIEDCHLSGSDYVKPSGGADYIGYNKIGVGTQGAAAGKGFRVSRVGFEKFLNSHVYVHDGHSNALIEDCYTFGTQVGHYAEADANHLVTNWNAAKNPAKLGAGAQVYSLTNFYNSGSATPSFDVVIRGGRHLNINDAFVGINGNSKRHTVTGNISVKNETGYYGGWGIDINTGDEVVATGNFLEGYTAGCRPYGSVNCNISGNTFKSDIGVWLQDAASVKNTVTGNTVILTGNNPSIAYKTGVLVEGSQNNTIGANMIDGKSIANSRGIYFESSAIGNNASANTIANTNTGIESQNASSDSNYAYANVFRAVATKFPRAIFSNFFQDVRGISGTASNANNLGGSVTILESDTSQTVSFANVEPDANFRILLTVRSVSGSPASGAYIPLAPSGKAATGFTVHLQAAPGPRSSITYEWFLFRA</sequence>
<evidence type="ECO:0000313" key="5">
    <source>
        <dbReference type="Proteomes" id="UP000639396"/>
    </source>
</evidence>
<feature type="domain" description="Periplasmic copper-binding protein NosD beta helix" evidence="2">
    <location>
        <begin position="326"/>
        <end position="491"/>
    </location>
</feature>
<evidence type="ECO:0000256" key="1">
    <source>
        <dbReference type="SAM" id="MobiDB-lite"/>
    </source>
</evidence>
<dbReference type="Proteomes" id="UP000639396">
    <property type="component" value="Unassembled WGS sequence"/>
</dbReference>
<evidence type="ECO:0000259" key="2">
    <source>
        <dbReference type="Pfam" id="PF05048"/>
    </source>
</evidence>
<reference evidence="4" key="1">
    <citation type="submission" date="2020-09" db="EMBL/GenBank/DDBJ databases">
        <title>A novel bacterium of genus Paenibacillus, isolated from South China Sea.</title>
        <authorList>
            <person name="Huang H."/>
            <person name="Mo K."/>
            <person name="Hu Y."/>
        </authorList>
    </citation>
    <scope>NUCLEOTIDE SEQUENCE</scope>
    <source>
        <strain evidence="4">IB182363</strain>
    </source>
</reference>
<feature type="region of interest" description="Disordered" evidence="1">
    <location>
        <begin position="1"/>
        <end position="29"/>
    </location>
</feature>
<dbReference type="Gene3D" id="2.160.20.10">
    <property type="entry name" value="Single-stranded right-handed beta-helix, Pectin lyase-like"/>
    <property type="match status" value="1"/>
</dbReference>
<protein>
    <recommendedName>
        <fullName evidence="6">Pectate lyase superfamily protein domain-containing protein</fullName>
    </recommendedName>
</protein>
<dbReference type="Pfam" id="PF12708">
    <property type="entry name" value="Pect-lyase_RHGA_epim"/>
    <property type="match status" value="1"/>
</dbReference>
<dbReference type="AlphaFoldDB" id="A0A927H293"/>
<dbReference type="RefSeq" id="WP_190931202.1">
    <property type="nucleotide sequence ID" value="NZ_JACXJA010000044.1"/>
</dbReference>
<dbReference type="Pfam" id="PF05048">
    <property type="entry name" value="NosD"/>
    <property type="match status" value="1"/>
</dbReference>
<gene>
    <name evidence="4" type="ORF">IDH45_26710</name>
</gene>
<dbReference type="InterPro" id="IPR007742">
    <property type="entry name" value="NosD_dom"/>
</dbReference>
<evidence type="ECO:0000259" key="3">
    <source>
        <dbReference type="Pfam" id="PF12708"/>
    </source>
</evidence>
<evidence type="ECO:0008006" key="6">
    <source>
        <dbReference type="Google" id="ProtNLM"/>
    </source>
</evidence>
<dbReference type="InterPro" id="IPR012334">
    <property type="entry name" value="Pectin_lyas_fold"/>
</dbReference>
<dbReference type="EMBL" id="JACXJA010000044">
    <property type="protein sequence ID" value="MBD2865580.1"/>
    <property type="molecule type" value="Genomic_DNA"/>
</dbReference>
<dbReference type="InterPro" id="IPR024535">
    <property type="entry name" value="RHGA/B-epi-like_pectate_lyase"/>
</dbReference>
<name>A0A927H293_9BACL</name>
<dbReference type="SUPFAM" id="SSF51126">
    <property type="entry name" value="Pectin lyase-like"/>
    <property type="match status" value="1"/>
</dbReference>
<comment type="caution">
    <text evidence="4">The sequence shown here is derived from an EMBL/GenBank/DDBJ whole genome shotgun (WGS) entry which is preliminary data.</text>
</comment>
<proteinExistence type="predicted"/>
<feature type="domain" description="Rhamnogalacturonase A/B/Epimerase-like pectate lyase" evidence="3">
    <location>
        <begin position="96"/>
        <end position="175"/>
    </location>
</feature>
<accession>A0A927H293</accession>
<keyword evidence="5" id="KW-1185">Reference proteome</keyword>
<organism evidence="4 5">
    <name type="scientific">Paenibacillus oceani</name>
    <dbReference type="NCBI Taxonomy" id="2772510"/>
    <lineage>
        <taxon>Bacteria</taxon>
        <taxon>Bacillati</taxon>
        <taxon>Bacillota</taxon>
        <taxon>Bacilli</taxon>
        <taxon>Bacillales</taxon>
        <taxon>Paenibacillaceae</taxon>
        <taxon>Paenibacillus</taxon>
    </lineage>
</organism>